<dbReference type="AlphaFoldDB" id="A0AAQ4DJP4"/>
<accession>A0AAQ4DJP4</accession>
<reference evidence="2 3" key="1">
    <citation type="journal article" date="2023" name="Arcadia Sci">
        <title>De novo assembly of a long-read Amblyomma americanum tick genome.</title>
        <authorList>
            <person name="Chou S."/>
            <person name="Poskanzer K.E."/>
            <person name="Rollins M."/>
            <person name="Thuy-Boun P.S."/>
        </authorList>
    </citation>
    <scope>NUCLEOTIDE SEQUENCE [LARGE SCALE GENOMIC DNA]</scope>
    <source>
        <strain evidence="2">F_SG_1</strain>
        <tissue evidence="2">Salivary glands</tissue>
    </source>
</reference>
<dbReference type="Proteomes" id="UP001321473">
    <property type="component" value="Unassembled WGS sequence"/>
</dbReference>
<comment type="caution">
    <text evidence="2">The sequence shown here is derived from an EMBL/GenBank/DDBJ whole genome shotgun (WGS) entry which is preliminary data.</text>
</comment>
<sequence>MPSSPKLSTDQSKNPGVDLSAYASVESYPSQEDLNAWGRIRFTKASRRHDQHLDVGCGLGAFTRKHLLPYSRPCRRLVAVDSCRKVIEYAREHSWHPDLTYDVMDIEKGDDVARLLETYGKFDRVYSFMCFHFVKDQVAAYKNVGKLLAGDGECVVVSCVATALTDIWLQVHQTKKWKAFVPDPKSIFSPQFRFNCVTPMAQIEEETKRLIQEAGLECISCEVYENSWTFPDIETVIHFFFTIFGSEDVVPEEEKDAFRSVWRTILEKKTEERADGSRQLKFLIYVAHARHQPQ</sequence>
<gene>
    <name evidence="2" type="ORF">V5799_026048</name>
</gene>
<keyword evidence="3" id="KW-1185">Reference proteome</keyword>
<protein>
    <recommendedName>
        <fullName evidence="1">Methyltransferase type 11 domain-containing protein</fullName>
    </recommendedName>
</protein>
<organism evidence="2 3">
    <name type="scientific">Amblyomma americanum</name>
    <name type="common">Lone star tick</name>
    <dbReference type="NCBI Taxonomy" id="6943"/>
    <lineage>
        <taxon>Eukaryota</taxon>
        <taxon>Metazoa</taxon>
        <taxon>Ecdysozoa</taxon>
        <taxon>Arthropoda</taxon>
        <taxon>Chelicerata</taxon>
        <taxon>Arachnida</taxon>
        <taxon>Acari</taxon>
        <taxon>Parasitiformes</taxon>
        <taxon>Ixodida</taxon>
        <taxon>Ixodoidea</taxon>
        <taxon>Ixodidae</taxon>
        <taxon>Amblyomminae</taxon>
        <taxon>Amblyomma</taxon>
    </lineage>
</organism>
<dbReference type="InterPro" id="IPR029063">
    <property type="entry name" value="SAM-dependent_MTases_sf"/>
</dbReference>
<evidence type="ECO:0000313" key="2">
    <source>
        <dbReference type="EMBL" id="KAK8762684.1"/>
    </source>
</evidence>
<dbReference type="EMBL" id="JARKHS020029869">
    <property type="protein sequence ID" value="KAK8762684.1"/>
    <property type="molecule type" value="Genomic_DNA"/>
</dbReference>
<evidence type="ECO:0000313" key="3">
    <source>
        <dbReference type="Proteomes" id="UP001321473"/>
    </source>
</evidence>
<evidence type="ECO:0000259" key="1">
    <source>
        <dbReference type="Pfam" id="PF08241"/>
    </source>
</evidence>
<dbReference type="SUPFAM" id="SSF53335">
    <property type="entry name" value="S-adenosyl-L-methionine-dependent methyltransferases"/>
    <property type="match status" value="1"/>
</dbReference>
<dbReference type="PANTHER" id="PTHR43861:SF1">
    <property type="entry name" value="TRANS-ACONITATE 2-METHYLTRANSFERASE"/>
    <property type="match status" value="1"/>
</dbReference>
<dbReference type="Gene3D" id="3.40.50.150">
    <property type="entry name" value="Vaccinia Virus protein VP39"/>
    <property type="match status" value="1"/>
</dbReference>
<feature type="domain" description="Methyltransferase type 11" evidence="1">
    <location>
        <begin position="53"/>
        <end position="155"/>
    </location>
</feature>
<dbReference type="Pfam" id="PF08241">
    <property type="entry name" value="Methyltransf_11"/>
    <property type="match status" value="1"/>
</dbReference>
<dbReference type="InterPro" id="IPR013216">
    <property type="entry name" value="Methyltransf_11"/>
</dbReference>
<proteinExistence type="predicted"/>
<dbReference type="PANTHER" id="PTHR43861">
    <property type="entry name" value="TRANS-ACONITATE 2-METHYLTRANSFERASE-RELATED"/>
    <property type="match status" value="1"/>
</dbReference>
<name>A0AAQ4DJP4_AMBAM</name>
<dbReference type="GO" id="GO:0008757">
    <property type="term" value="F:S-adenosylmethionine-dependent methyltransferase activity"/>
    <property type="evidence" value="ECO:0007669"/>
    <property type="project" value="InterPro"/>
</dbReference>
<dbReference type="CDD" id="cd02440">
    <property type="entry name" value="AdoMet_MTases"/>
    <property type="match status" value="1"/>
</dbReference>